<dbReference type="InterPro" id="IPR018247">
    <property type="entry name" value="EF_Hand_1_Ca_BS"/>
</dbReference>
<evidence type="ECO:0000313" key="6">
    <source>
        <dbReference type="EMBL" id="EPQ15690.1"/>
    </source>
</evidence>
<evidence type="ECO:0000256" key="2">
    <source>
        <dbReference type="ARBA" id="ARBA00022737"/>
    </source>
</evidence>
<dbReference type="InterPro" id="IPR002048">
    <property type="entry name" value="EF_hand_dom"/>
</dbReference>
<dbReference type="Proteomes" id="UP000052978">
    <property type="component" value="Unassembled WGS sequence"/>
</dbReference>
<accession>S7NGR1</accession>
<dbReference type="PROSITE" id="PS00303">
    <property type="entry name" value="S100_CABP"/>
    <property type="match status" value="1"/>
</dbReference>
<keyword evidence="3 4" id="KW-0106">Calcium</keyword>
<keyword evidence="7" id="KW-1185">Reference proteome</keyword>
<dbReference type="InterPro" id="IPR034325">
    <property type="entry name" value="S-100_dom"/>
</dbReference>
<dbReference type="EMBL" id="KE164167">
    <property type="protein sequence ID" value="EPQ15690.1"/>
    <property type="molecule type" value="Genomic_DNA"/>
</dbReference>
<evidence type="ECO:0000256" key="3">
    <source>
        <dbReference type="ARBA" id="ARBA00022837"/>
    </source>
</evidence>
<dbReference type="InterPro" id="IPR011992">
    <property type="entry name" value="EF-hand-dom_pair"/>
</dbReference>
<dbReference type="GO" id="GO:0005509">
    <property type="term" value="F:calcium ion binding"/>
    <property type="evidence" value="ECO:0007669"/>
    <property type="project" value="InterPro"/>
</dbReference>
<proteinExistence type="inferred from homology"/>
<dbReference type="GO" id="GO:0046914">
    <property type="term" value="F:transition metal ion binding"/>
    <property type="evidence" value="ECO:0007669"/>
    <property type="project" value="InterPro"/>
</dbReference>
<dbReference type="PROSITE" id="PS50222">
    <property type="entry name" value="EF_HAND_2"/>
    <property type="match status" value="1"/>
</dbReference>
<gene>
    <name evidence="6" type="ORF">D623_10011217</name>
</gene>
<dbReference type="PROSITE" id="PS00018">
    <property type="entry name" value="EF_HAND_1"/>
    <property type="match status" value="1"/>
</dbReference>
<dbReference type="InterPro" id="IPR001751">
    <property type="entry name" value="S100/CaBP7/8-like_CS"/>
</dbReference>
<evidence type="ECO:0000256" key="1">
    <source>
        <dbReference type="ARBA" id="ARBA00022723"/>
    </source>
</evidence>
<name>S7NGR1_MYOBR</name>
<dbReference type="SUPFAM" id="SSF47473">
    <property type="entry name" value="EF-hand"/>
    <property type="match status" value="1"/>
</dbReference>
<dbReference type="SMART" id="SM01394">
    <property type="entry name" value="S_100"/>
    <property type="match status" value="1"/>
</dbReference>
<sequence>MMDLIDQFHRYTKPDDKINKKGLLRMLRENYPHFLNACENRGIDFLGDIFENKDKNMDKKISFIEFLSVLGVLAVDYHDNSHGAPLCSGGGGQ</sequence>
<keyword evidence="2" id="KW-0677">Repeat</keyword>
<comment type="similarity">
    <text evidence="4">Belongs to the S-100 family.</text>
</comment>
<feature type="domain" description="EF-hand" evidence="5">
    <location>
        <begin position="41"/>
        <end position="76"/>
    </location>
</feature>
<organism evidence="6 7">
    <name type="scientific">Myotis brandtii</name>
    <name type="common">Brandt's bat</name>
    <dbReference type="NCBI Taxonomy" id="109478"/>
    <lineage>
        <taxon>Eukaryota</taxon>
        <taxon>Metazoa</taxon>
        <taxon>Chordata</taxon>
        <taxon>Craniata</taxon>
        <taxon>Vertebrata</taxon>
        <taxon>Euteleostomi</taxon>
        <taxon>Mammalia</taxon>
        <taxon>Eutheria</taxon>
        <taxon>Laurasiatheria</taxon>
        <taxon>Chiroptera</taxon>
        <taxon>Yangochiroptera</taxon>
        <taxon>Vespertilionidae</taxon>
        <taxon>Myotis</taxon>
    </lineage>
</organism>
<dbReference type="Pfam" id="PF01023">
    <property type="entry name" value="S_100"/>
    <property type="match status" value="1"/>
</dbReference>
<evidence type="ECO:0000259" key="5">
    <source>
        <dbReference type="PROSITE" id="PS50222"/>
    </source>
</evidence>
<evidence type="ECO:0000256" key="4">
    <source>
        <dbReference type="RuleBase" id="RU361184"/>
    </source>
</evidence>
<evidence type="ECO:0000313" key="7">
    <source>
        <dbReference type="Proteomes" id="UP000052978"/>
    </source>
</evidence>
<dbReference type="InterPro" id="IPR013787">
    <property type="entry name" value="S100_Ca-bd_sub"/>
</dbReference>
<protein>
    <recommendedName>
        <fullName evidence="4">Protein S100</fullName>
    </recommendedName>
    <alternativeName>
        <fullName evidence="4">S100 calcium-binding protein</fullName>
    </alternativeName>
</protein>
<dbReference type="CDD" id="cd00213">
    <property type="entry name" value="S-100"/>
    <property type="match status" value="1"/>
</dbReference>
<reference evidence="6 7" key="1">
    <citation type="journal article" date="2013" name="Nat. Commun.">
        <title>Genome analysis reveals insights into physiology and longevity of the Brandt's bat Myotis brandtii.</title>
        <authorList>
            <person name="Seim I."/>
            <person name="Fang X."/>
            <person name="Xiong Z."/>
            <person name="Lobanov A.V."/>
            <person name="Huang Z."/>
            <person name="Ma S."/>
            <person name="Feng Y."/>
            <person name="Turanov A.A."/>
            <person name="Zhu Y."/>
            <person name="Lenz T.L."/>
            <person name="Gerashchenko M.V."/>
            <person name="Fan D."/>
            <person name="Hee Yim S."/>
            <person name="Yao X."/>
            <person name="Jordan D."/>
            <person name="Xiong Y."/>
            <person name="Ma Y."/>
            <person name="Lyapunov A.N."/>
            <person name="Chen G."/>
            <person name="Kulakova O.I."/>
            <person name="Sun Y."/>
            <person name="Lee S.G."/>
            <person name="Bronson R.T."/>
            <person name="Moskalev A.A."/>
            <person name="Sunyaev S.R."/>
            <person name="Zhang G."/>
            <person name="Krogh A."/>
            <person name="Wang J."/>
            <person name="Gladyshev V.N."/>
        </authorList>
    </citation>
    <scope>NUCLEOTIDE SEQUENCE [LARGE SCALE GENOMIC DNA]</scope>
</reference>
<dbReference type="AlphaFoldDB" id="S7NGR1"/>
<dbReference type="Gene3D" id="1.10.238.10">
    <property type="entry name" value="EF-hand"/>
    <property type="match status" value="1"/>
</dbReference>
<keyword evidence="1 4" id="KW-0479">Metal-binding</keyword>